<organism evidence="11 12">
    <name type="scientific">Trypanosoma equiperdum</name>
    <dbReference type="NCBI Taxonomy" id="5694"/>
    <lineage>
        <taxon>Eukaryota</taxon>
        <taxon>Discoba</taxon>
        <taxon>Euglenozoa</taxon>
        <taxon>Kinetoplastea</taxon>
        <taxon>Metakinetoplastina</taxon>
        <taxon>Trypanosomatida</taxon>
        <taxon>Trypanosomatidae</taxon>
        <taxon>Trypanosoma</taxon>
    </lineage>
</organism>
<dbReference type="RefSeq" id="XP_067081032.1">
    <property type="nucleotide sequence ID" value="XM_067224931.1"/>
</dbReference>
<feature type="compositionally biased region" description="Low complexity" evidence="9">
    <location>
        <begin position="160"/>
        <end position="182"/>
    </location>
</feature>
<dbReference type="InterPro" id="IPR026010">
    <property type="entry name" value="NSP1/NUP62"/>
</dbReference>
<dbReference type="GO" id="GO:0017056">
    <property type="term" value="F:structural constituent of nuclear pore"/>
    <property type="evidence" value="ECO:0007669"/>
    <property type="project" value="InterPro"/>
</dbReference>
<keyword evidence="6" id="KW-0811">Translocation</keyword>
<name>A0A1G4ID08_TRYEQ</name>
<evidence type="ECO:0000313" key="12">
    <source>
        <dbReference type="Proteomes" id="UP000195570"/>
    </source>
</evidence>
<feature type="compositionally biased region" description="Low complexity" evidence="9">
    <location>
        <begin position="202"/>
        <end position="214"/>
    </location>
</feature>
<evidence type="ECO:0000256" key="8">
    <source>
        <dbReference type="ARBA" id="ARBA00023242"/>
    </source>
</evidence>
<dbReference type="GO" id="GO:0006606">
    <property type="term" value="P:protein import into nucleus"/>
    <property type="evidence" value="ECO:0007669"/>
    <property type="project" value="TreeGrafter"/>
</dbReference>
<feature type="domain" description="Nucleoporin NSP1-like C-terminal" evidence="10">
    <location>
        <begin position="353"/>
        <end position="448"/>
    </location>
</feature>
<feature type="compositionally biased region" description="Gly residues" evidence="9">
    <location>
        <begin position="312"/>
        <end position="328"/>
    </location>
</feature>
<evidence type="ECO:0000313" key="11">
    <source>
        <dbReference type="EMBL" id="SCU70175.1"/>
    </source>
</evidence>
<keyword evidence="12" id="KW-1185">Reference proteome</keyword>
<feature type="region of interest" description="Disordered" evidence="9">
    <location>
        <begin position="160"/>
        <end position="214"/>
    </location>
</feature>
<comment type="similarity">
    <text evidence="2">Belongs to the nucleoporin NSP1/NUP62 family.</text>
</comment>
<evidence type="ECO:0000256" key="4">
    <source>
        <dbReference type="ARBA" id="ARBA00022816"/>
    </source>
</evidence>
<proteinExistence type="inferred from homology"/>
<keyword evidence="7" id="KW-0906">Nuclear pore complex</keyword>
<evidence type="ECO:0000256" key="2">
    <source>
        <dbReference type="ARBA" id="ARBA00005911"/>
    </source>
</evidence>
<keyword evidence="5" id="KW-0653">Protein transport</keyword>
<comment type="caution">
    <text evidence="11">The sequence shown here is derived from an EMBL/GenBank/DDBJ whole genome shotgun (WGS) entry which is preliminary data.</text>
</comment>
<feature type="region of interest" description="Disordered" evidence="9">
    <location>
        <begin position="247"/>
        <end position="345"/>
    </location>
</feature>
<comment type="subcellular location">
    <subcellularLocation>
        <location evidence="1">Nucleus</location>
        <location evidence="1">Nuclear pore complex</location>
    </subcellularLocation>
</comment>
<dbReference type="GO" id="GO:0044613">
    <property type="term" value="C:nuclear pore central transport channel"/>
    <property type="evidence" value="ECO:0007669"/>
    <property type="project" value="TreeGrafter"/>
</dbReference>
<keyword evidence="8" id="KW-0539">Nucleus</keyword>
<dbReference type="VEuPathDB" id="TriTrypDB:TEOVI_000174800"/>
<dbReference type="GO" id="GO:0006405">
    <property type="term" value="P:RNA export from nucleus"/>
    <property type="evidence" value="ECO:0007669"/>
    <property type="project" value="TreeGrafter"/>
</dbReference>
<sequence length="539" mass="52786">MKGFAVRGRAPSGGGFGQPAVDTNATAAAPVLGFGSFGQSNTESVAGVTNPFGQTANQSGGSAPAAGMGGFGSGPSTGGFAVGAQSTSSATQPAPVLGQTVLGFGATPGKGEGGNSVVPTGVGAAAAPSTSAAPTSGFSGFGSGAKTTLNPFGAGFGQTSTTGTTATAPSTGGFGAATSAVGQTPASGATPANTTFDGSASNPGNTGTNPTAGTATAVPAATTMVTNPPSGDTVKAGAPAAFGGFGATPPASGSNPSAAPTPFAGFGAGATAPTNPASTNATAGAATTGGGPFSSITKPSETGGNAPPATAGAGGAGLGPSLGAGVTGGNQSAGATGTVGAGDPTAISGKQASLELRGKMLSTILAQFDKAFSKDYRDFSELSQLMMLRDRQIIERGNEILSHSSHLEEAIANADVTRQTLIELKNKQAAIGTMLQRFEDAVQPIFAQVRPTFNSVDEAREETYTAVINLFDEVETLKLRLQQCVRQHNGSVRHLRQSDDLAKFVGLIDCQLSAMEVCAAQASELEREVDLLLGKSTIA</sequence>
<evidence type="ECO:0000256" key="7">
    <source>
        <dbReference type="ARBA" id="ARBA00023132"/>
    </source>
</evidence>
<dbReference type="AlphaFoldDB" id="A0A1G4ID08"/>
<dbReference type="InterPro" id="IPR007758">
    <property type="entry name" value="Nucleoporin_NSP1_C"/>
</dbReference>
<dbReference type="PANTHER" id="PTHR12084:SF0">
    <property type="entry name" value="NUCLEAR PORE GLYCOPROTEIN P62"/>
    <property type="match status" value="1"/>
</dbReference>
<evidence type="ECO:0000259" key="10">
    <source>
        <dbReference type="Pfam" id="PF05064"/>
    </source>
</evidence>
<feature type="compositionally biased region" description="Polar residues" evidence="9">
    <location>
        <begin position="184"/>
        <end position="201"/>
    </location>
</feature>
<dbReference type="GO" id="GO:0005543">
    <property type="term" value="F:phospholipid binding"/>
    <property type="evidence" value="ECO:0007669"/>
    <property type="project" value="TreeGrafter"/>
</dbReference>
<protein>
    <submittedName>
        <fullName evidence="11">Nucleoporin</fullName>
    </submittedName>
</protein>
<dbReference type="EMBL" id="CZPT02001381">
    <property type="protein sequence ID" value="SCU70175.1"/>
    <property type="molecule type" value="Genomic_DNA"/>
</dbReference>
<dbReference type="GO" id="GO:0051028">
    <property type="term" value="P:mRNA transport"/>
    <property type="evidence" value="ECO:0007669"/>
    <property type="project" value="UniProtKB-KW"/>
</dbReference>
<evidence type="ECO:0000256" key="9">
    <source>
        <dbReference type="SAM" id="MobiDB-lite"/>
    </source>
</evidence>
<evidence type="ECO:0000256" key="1">
    <source>
        <dbReference type="ARBA" id="ARBA00004567"/>
    </source>
</evidence>
<feature type="compositionally biased region" description="Low complexity" evidence="9">
    <location>
        <begin position="247"/>
        <end position="286"/>
    </location>
</feature>
<accession>A0A1G4ID08</accession>
<dbReference type="GeneID" id="92375688"/>
<keyword evidence="3" id="KW-0813">Transport</keyword>
<evidence type="ECO:0000256" key="6">
    <source>
        <dbReference type="ARBA" id="ARBA00023010"/>
    </source>
</evidence>
<evidence type="ECO:0000256" key="5">
    <source>
        <dbReference type="ARBA" id="ARBA00022927"/>
    </source>
</evidence>
<feature type="compositionally biased region" description="Low complexity" evidence="9">
    <location>
        <begin position="302"/>
        <end position="311"/>
    </location>
</feature>
<gene>
    <name evidence="11" type="ORF">TEOVI_000174800</name>
</gene>
<keyword evidence="4" id="KW-0509">mRNA transport</keyword>
<dbReference type="Proteomes" id="UP000195570">
    <property type="component" value="Unassembled WGS sequence"/>
</dbReference>
<evidence type="ECO:0000256" key="3">
    <source>
        <dbReference type="ARBA" id="ARBA00022448"/>
    </source>
</evidence>
<dbReference type="PANTHER" id="PTHR12084">
    <property type="entry name" value="NUCLEAR PORE GLYCOPROTEIN P62-RELATED"/>
    <property type="match status" value="1"/>
</dbReference>
<reference evidence="11" key="1">
    <citation type="submission" date="2016-09" db="EMBL/GenBank/DDBJ databases">
        <authorList>
            <person name="Hebert L."/>
            <person name="Moumen B."/>
        </authorList>
    </citation>
    <scope>NUCLEOTIDE SEQUENCE [LARGE SCALE GENOMIC DNA]</scope>
    <source>
        <strain evidence="11">OVI</strain>
    </source>
</reference>
<dbReference type="Pfam" id="PF05064">
    <property type="entry name" value="Nsp1_C"/>
    <property type="match status" value="1"/>
</dbReference>